<gene>
    <name evidence="2" type="ORF">B0H50_102122</name>
</gene>
<dbReference type="EMBL" id="QGHD01000002">
    <property type="protein sequence ID" value="PWL03950.1"/>
    <property type="molecule type" value="Genomic_DNA"/>
</dbReference>
<dbReference type="RefSeq" id="WP_233244470.1">
    <property type="nucleotide sequence ID" value="NZ_JAXEIU010000031.1"/>
</dbReference>
<dbReference type="Proteomes" id="UP000245523">
    <property type="component" value="Unassembled WGS sequence"/>
</dbReference>
<reference evidence="2 3" key="1">
    <citation type="submission" date="2018-05" db="EMBL/GenBank/DDBJ databases">
        <title>Animal gut microbial communities from fecal samples from Wisconsin, USA.</title>
        <authorList>
            <person name="Neumann A."/>
        </authorList>
    </citation>
    <scope>NUCLEOTIDE SEQUENCE [LARGE SCALE GENOMIC DNA]</scope>
    <source>
        <strain evidence="2 3">UWS4</strain>
    </source>
</reference>
<accession>A0ABX5LRG2</accession>
<comment type="caution">
    <text evidence="2">The sequence shown here is derived from an EMBL/GenBank/DDBJ whole genome shotgun (WGS) entry which is preliminary data.</text>
</comment>
<name>A0ABX5LRG2_9BACT</name>
<evidence type="ECO:0000313" key="2">
    <source>
        <dbReference type="EMBL" id="PWL03950.1"/>
    </source>
</evidence>
<evidence type="ECO:0000313" key="3">
    <source>
        <dbReference type="Proteomes" id="UP000245523"/>
    </source>
</evidence>
<feature type="transmembrane region" description="Helical" evidence="1">
    <location>
        <begin position="163"/>
        <end position="183"/>
    </location>
</feature>
<evidence type="ECO:0008006" key="4">
    <source>
        <dbReference type="Google" id="ProtNLM"/>
    </source>
</evidence>
<keyword evidence="1" id="KW-1133">Transmembrane helix</keyword>
<organism evidence="2 3">
    <name type="scientific">Hallerella porci</name>
    <dbReference type="NCBI Taxonomy" id="1945871"/>
    <lineage>
        <taxon>Bacteria</taxon>
        <taxon>Pseudomonadati</taxon>
        <taxon>Fibrobacterota</taxon>
        <taxon>Fibrobacteria</taxon>
        <taxon>Fibrobacterales</taxon>
        <taxon>Fibrobacteraceae</taxon>
        <taxon>Hallerella</taxon>
    </lineage>
</organism>
<keyword evidence="3" id="KW-1185">Reference proteome</keyword>
<keyword evidence="1" id="KW-0812">Transmembrane</keyword>
<proteinExistence type="predicted"/>
<sequence length="325" mass="36584">MKMVEFLRRGKLPSLLVCGILLLTIPAFALNISVKSTTTASQVFVGDRFDYEITVTAPESARVDLPSFVGNLGNFEVKDMQHEEVPVEGLKGQKKFIWKATLNTFVAGDFLIAPQEVRAVLKADTAETKTDPVAVKVVTRTDGSEEDILDAEEPLNDPRLPKWLSILLIVLAAIILIALGWILHKKFRKEKEVPQLPPYEEAVLALKDLQNKQLLAAGNQAEFYTALSFIVRRYVERRFLGEHPTEGILDATLSQLKSRVSQMPNLEEAYKQSLVELEKETYPVKFAKMKIGDDRGLFWMDWASRLVEDTKPSPEEKKENANGSR</sequence>
<evidence type="ECO:0000256" key="1">
    <source>
        <dbReference type="SAM" id="Phobius"/>
    </source>
</evidence>
<protein>
    <recommendedName>
        <fullName evidence="4">Protein BatD</fullName>
    </recommendedName>
</protein>
<keyword evidence="1" id="KW-0472">Membrane</keyword>